<dbReference type="AlphaFoldDB" id="A0A553MPI0"/>
<evidence type="ECO:0008006" key="5">
    <source>
        <dbReference type="Google" id="ProtNLM"/>
    </source>
</evidence>
<protein>
    <recommendedName>
        <fullName evidence="5">Suppressor APC domain-containing protein 2</fullName>
    </recommendedName>
</protein>
<dbReference type="PANTHER" id="PTHR14907:SF2">
    <property type="entry name" value="SUPPRESSOR APC DOMAIN-CONTAINING PROTEIN 2"/>
    <property type="match status" value="1"/>
</dbReference>
<dbReference type="EMBL" id="SRMA01027335">
    <property type="protein sequence ID" value="TRY55087.1"/>
    <property type="molecule type" value="Genomic_DNA"/>
</dbReference>
<feature type="signal peptide" evidence="2">
    <location>
        <begin position="1"/>
        <end position="24"/>
    </location>
</feature>
<reference evidence="3 4" key="1">
    <citation type="journal article" date="2019" name="Sci. Data">
        <title>Hybrid genome assembly and annotation of Danionella translucida.</title>
        <authorList>
            <person name="Kadobianskyi M."/>
            <person name="Schulze L."/>
            <person name="Schuelke M."/>
            <person name="Judkewitz B."/>
        </authorList>
    </citation>
    <scope>NUCLEOTIDE SEQUENCE [LARGE SCALE GENOMIC DNA]</scope>
    <source>
        <strain evidence="3 4">Bolton</strain>
    </source>
</reference>
<dbReference type="OrthoDB" id="10035013at2759"/>
<evidence type="ECO:0000256" key="2">
    <source>
        <dbReference type="SAM" id="SignalP"/>
    </source>
</evidence>
<sequence>MLDSGPRWPYLLSLSFLSLSRLLMGPRGPDSYTTVFIPLSSSLFSNKAVSFYLWLKQMKELEQQKDSLLSALEVLDQSRDWFQGQIQNVTEAQRILGQRPGAGEPFSESTPSRLDVLLPRLQELTRTLSELIAHSKTTLPSSSALSDPGSSSAAPAQALHTLKEHNRLLTQEVSEKSDRIVQLEQEKSALIKQLFDARASANLDSTFI</sequence>
<dbReference type="Pfam" id="PF11414">
    <property type="entry name" value="Suppressor_APC"/>
    <property type="match status" value="1"/>
</dbReference>
<evidence type="ECO:0000313" key="3">
    <source>
        <dbReference type="EMBL" id="TRY55087.1"/>
    </source>
</evidence>
<feature type="chain" id="PRO_5021893415" description="Suppressor APC domain-containing protein 2" evidence="2">
    <location>
        <begin position="25"/>
        <end position="208"/>
    </location>
</feature>
<keyword evidence="2" id="KW-0732">Signal</keyword>
<proteinExistence type="predicted"/>
<name>A0A553MPI0_9TELE</name>
<evidence type="ECO:0000256" key="1">
    <source>
        <dbReference type="SAM" id="Coils"/>
    </source>
</evidence>
<dbReference type="PANTHER" id="PTHR14907">
    <property type="entry name" value="FI14130P"/>
    <property type="match status" value="1"/>
</dbReference>
<gene>
    <name evidence="3" type="ORF">DNTS_034514</name>
</gene>
<dbReference type="InterPro" id="IPR026828">
    <property type="entry name" value="SAPC2_1/2"/>
</dbReference>
<accession>A0A553MPI0</accession>
<comment type="caution">
    <text evidence="3">The sequence shown here is derived from an EMBL/GenBank/DDBJ whole genome shotgun (WGS) entry which is preliminary data.</text>
</comment>
<organism evidence="3 4">
    <name type="scientific">Danionella cerebrum</name>
    <dbReference type="NCBI Taxonomy" id="2873325"/>
    <lineage>
        <taxon>Eukaryota</taxon>
        <taxon>Metazoa</taxon>
        <taxon>Chordata</taxon>
        <taxon>Craniata</taxon>
        <taxon>Vertebrata</taxon>
        <taxon>Euteleostomi</taxon>
        <taxon>Actinopterygii</taxon>
        <taxon>Neopterygii</taxon>
        <taxon>Teleostei</taxon>
        <taxon>Ostariophysi</taxon>
        <taxon>Cypriniformes</taxon>
        <taxon>Danionidae</taxon>
        <taxon>Danioninae</taxon>
        <taxon>Danionella</taxon>
    </lineage>
</organism>
<keyword evidence="4" id="KW-1185">Reference proteome</keyword>
<evidence type="ECO:0000313" key="4">
    <source>
        <dbReference type="Proteomes" id="UP000316079"/>
    </source>
</evidence>
<feature type="coiled-coil region" evidence="1">
    <location>
        <begin position="166"/>
        <end position="193"/>
    </location>
</feature>
<dbReference type="Proteomes" id="UP000316079">
    <property type="component" value="Unassembled WGS sequence"/>
</dbReference>
<keyword evidence="1" id="KW-0175">Coiled coil</keyword>